<name>A0A844AKK8_9RHOB</name>
<keyword evidence="4" id="KW-1185">Reference proteome</keyword>
<dbReference type="AlphaFoldDB" id="A0A844AKK8"/>
<accession>A0A844AKK8</accession>
<keyword evidence="2" id="KW-0812">Transmembrane</keyword>
<sequence length="98" mass="10747">MIRILGLLNVVAWSGFWAFGYLALSSEGYSERELSIAVALGALGLLGGMVGYLKLMRIAEHTGLAAASNRSTREERDRAQAKWGETHSGKEEQRHEKA</sequence>
<comment type="caution">
    <text evidence="3">The sequence shown here is derived from an EMBL/GenBank/DDBJ whole genome shotgun (WGS) entry which is preliminary data.</text>
</comment>
<organism evidence="3 4">
    <name type="scientific">Tritonibacter aquimaris</name>
    <dbReference type="NCBI Taxonomy" id="2663379"/>
    <lineage>
        <taxon>Bacteria</taxon>
        <taxon>Pseudomonadati</taxon>
        <taxon>Pseudomonadota</taxon>
        <taxon>Alphaproteobacteria</taxon>
        <taxon>Rhodobacterales</taxon>
        <taxon>Paracoccaceae</taxon>
        <taxon>Tritonibacter</taxon>
    </lineage>
</organism>
<evidence type="ECO:0000256" key="2">
    <source>
        <dbReference type="SAM" id="Phobius"/>
    </source>
</evidence>
<keyword evidence="2" id="KW-1133">Transmembrane helix</keyword>
<keyword evidence="2" id="KW-0472">Membrane</keyword>
<feature type="compositionally biased region" description="Basic and acidic residues" evidence="1">
    <location>
        <begin position="71"/>
        <end position="98"/>
    </location>
</feature>
<feature type="transmembrane region" description="Helical" evidence="2">
    <location>
        <begin position="7"/>
        <end position="24"/>
    </location>
</feature>
<dbReference type="Proteomes" id="UP000436694">
    <property type="component" value="Unassembled WGS sequence"/>
</dbReference>
<dbReference type="RefSeq" id="WP_153545227.1">
    <property type="nucleotide sequence ID" value="NZ_WIXK01000002.1"/>
</dbReference>
<feature type="transmembrane region" description="Helical" evidence="2">
    <location>
        <begin position="36"/>
        <end position="55"/>
    </location>
</feature>
<reference evidence="3 4" key="1">
    <citation type="submission" date="2019-10" db="EMBL/GenBank/DDBJ databases">
        <title>Epibacterium sp. nov., isolated from seawater.</title>
        <authorList>
            <person name="Zhang X."/>
            <person name="Li N."/>
        </authorList>
    </citation>
    <scope>NUCLEOTIDE SEQUENCE [LARGE SCALE GENOMIC DNA]</scope>
    <source>
        <strain evidence="3 4">SM1969</strain>
    </source>
</reference>
<evidence type="ECO:0000313" key="3">
    <source>
        <dbReference type="EMBL" id="MQY41719.1"/>
    </source>
</evidence>
<evidence type="ECO:0000313" key="4">
    <source>
        <dbReference type="Proteomes" id="UP000436694"/>
    </source>
</evidence>
<feature type="region of interest" description="Disordered" evidence="1">
    <location>
        <begin position="65"/>
        <end position="98"/>
    </location>
</feature>
<evidence type="ECO:0000256" key="1">
    <source>
        <dbReference type="SAM" id="MobiDB-lite"/>
    </source>
</evidence>
<protein>
    <submittedName>
        <fullName evidence="3">Uncharacterized protein</fullName>
    </submittedName>
</protein>
<gene>
    <name evidence="3" type="ORF">GG681_03645</name>
</gene>
<proteinExistence type="predicted"/>
<dbReference type="EMBL" id="WIXK01000002">
    <property type="protein sequence ID" value="MQY41719.1"/>
    <property type="molecule type" value="Genomic_DNA"/>
</dbReference>